<feature type="compositionally biased region" description="Low complexity" evidence="1">
    <location>
        <begin position="81"/>
        <end position="97"/>
    </location>
</feature>
<evidence type="ECO:0008006" key="4">
    <source>
        <dbReference type="Google" id="ProtNLM"/>
    </source>
</evidence>
<dbReference type="InterPro" id="IPR029063">
    <property type="entry name" value="SAM-dependent_MTases_sf"/>
</dbReference>
<name>A0A3N4KFK6_9PEZI</name>
<feature type="region of interest" description="Disordered" evidence="1">
    <location>
        <begin position="290"/>
        <end position="327"/>
    </location>
</feature>
<keyword evidence="3" id="KW-1185">Reference proteome</keyword>
<protein>
    <recommendedName>
        <fullName evidence="4">Methyltransferase type 11 domain-containing protein</fullName>
    </recommendedName>
</protein>
<feature type="compositionally biased region" description="Low complexity" evidence="1">
    <location>
        <begin position="194"/>
        <end position="207"/>
    </location>
</feature>
<feature type="region of interest" description="Disordered" evidence="1">
    <location>
        <begin position="45"/>
        <end position="97"/>
    </location>
</feature>
<evidence type="ECO:0000256" key="1">
    <source>
        <dbReference type="SAM" id="MobiDB-lite"/>
    </source>
</evidence>
<feature type="compositionally biased region" description="Low complexity" evidence="1">
    <location>
        <begin position="254"/>
        <end position="263"/>
    </location>
</feature>
<dbReference type="Proteomes" id="UP000277580">
    <property type="component" value="Unassembled WGS sequence"/>
</dbReference>
<dbReference type="SUPFAM" id="SSF53335">
    <property type="entry name" value="S-adenosyl-L-methionine-dependent methyltransferases"/>
    <property type="match status" value="1"/>
</dbReference>
<dbReference type="InParanoid" id="A0A3N4KFK6"/>
<reference evidence="2 3" key="1">
    <citation type="journal article" date="2018" name="Nat. Ecol. Evol.">
        <title>Pezizomycetes genomes reveal the molecular basis of ectomycorrhizal truffle lifestyle.</title>
        <authorList>
            <person name="Murat C."/>
            <person name="Payen T."/>
            <person name="Noel B."/>
            <person name="Kuo A."/>
            <person name="Morin E."/>
            <person name="Chen J."/>
            <person name="Kohler A."/>
            <person name="Krizsan K."/>
            <person name="Balestrini R."/>
            <person name="Da Silva C."/>
            <person name="Montanini B."/>
            <person name="Hainaut M."/>
            <person name="Levati E."/>
            <person name="Barry K.W."/>
            <person name="Belfiori B."/>
            <person name="Cichocki N."/>
            <person name="Clum A."/>
            <person name="Dockter R.B."/>
            <person name="Fauchery L."/>
            <person name="Guy J."/>
            <person name="Iotti M."/>
            <person name="Le Tacon F."/>
            <person name="Lindquist E.A."/>
            <person name="Lipzen A."/>
            <person name="Malagnac F."/>
            <person name="Mello A."/>
            <person name="Molinier V."/>
            <person name="Miyauchi S."/>
            <person name="Poulain J."/>
            <person name="Riccioni C."/>
            <person name="Rubini A."/>
            <person name="Sitrit Y."/>
            <person name="Splivallo R."/>
            <person name="Traeger S."/>
            <person name="Wang M."/>
            <person name="Zifcakova L."/>
            <person name="Wipf D."/>
            <person name="Zambonelli A."/>
            <person name="Paolocci F."/>
            <person name="Nowrousian M."/>
            <person name="Ottonello S."/>
            <person name="Baldrian P."/>
            <person name="Spatafora J.W."/>
            <person name="Henrissat B."/>
            <person name="Nagy L.G."/>
            <person name="Aury J.M."/>
            <person name="Wincker P."/>
            <person name="Grigoriev I.V."/>
            <person name="Bonfante P."/>
            <person name="Martin F.M."/>
        </authorList>
    </citation>
    <scope>NUCLEOTIDE SEQUENCE [LARGE SCALE GENOMIC DNA]</scope>
    <source>
        <strain evidence="2 3">CCBAS932</strain>
    </source>
</reference>
<accession>A0A3N4KFK6</accession>
<gene>
    <name evidence="2" type="ORF">P167DRAFT_567401</name>
</gene>
<dbReference type="OrthoDB" id="3902588at2759"/>
<feature type="region of interest" description="Disordered" evidence="1">
    <location>
        <begin position="226"/>
        <end position="272"/>
    </location>
</feature>
<sequence length="734" mass="82207">MAHMVFKKPLQDQNTRETYFKQRQELRKAKELGYIDAEAYEEAKKGLLPHSNPPASTTGSMFDFNSNANSKTAPSITANQRSRMSGSTSSSSGSTMGSVHYPTEAFLPNKKASTSILQRSNVAVSLFNPNAQSEEDREILRLRRKAQKALAEAERFERLKNYQYQLSEEDQDGTLDPSRFDHLTLSPELLTVPTNDSTITNSTSSVSGRSMKSQRMNFNIFRKRSASISRGSPPPLPPPNAPPIPLLQRTGTTSSSISSSSSSLTRRHTDARNGGREAILDAMPMNFADIFLMGPPPTSQTRPPSRRHSFSSQHSRPSVALSRRSTEAPPDLVIRKVREEFVLESRPVSPIPLNFRPNTPPEEKRPPMSTVLRDMFLSLLQDFEDTSILFSYPKYGKIKRVSYTSSLRSVVRSVKEDEEWSVDGGEGSFFLDESAGILRAVLEKQVWFLMAMKWLSFGRVLFSPGHHLIELSGDVGIAMGVSESSILDLDGAVTADYSWHLAEEYPFTTIYNVLLPHSPRPQRNSTSPPNVHHITAPTLSNLSGLASGGIDVIVSHNLPLLLLQHKHKTAEELIQLTMGVFRECARVLKPHGYFEITIVDPVMNNMGPRTRTWIAKNIPLAGGMRPSKIILTALERLGSAFSGVNSLFDEVKECWVWMPTTSIGDELSTVTSMVGRHLYDHLYTPVEDDDNVVNMVYGMKVRRECIIWKDDKIVEECQKENTAFRWLKCYARKV</sequence>
<organism evidence="2 3">
    <name type="scientific">Morchella conica CCBAS932</name>
    <dbReference type="NCBI Taxonomy" id="1392247"/>
    <lineage>
        <taxon>Eukaryota</taxon>
        <taxon>Fungi</taxon>
        <taxon>Dikarya</taxon>
        <taxon>Ascomycota</taxon>
        <taxon>Pezizomycotina</taxon>
        <taxon>Pezizomycetes</taxon>
        <taxon>Pezizales</taxon>
        <taxon>Morchellaceae</taxon>
        <taxon>Morchella</taxon>
    </lineage>
</organism>
<feature type="region of interest" description="Disordered" evidence="1">
    <location>
        <begin position="194"/>
        <end position="214"/>
    </location>
</feature>
<dbReference type="AlphaFoldDB" id="A0A3N4KFK6"/>
<evidence type="ECO:0000313" key="2">
    <source>
        <dbReference type="EMBL" id="RPB09346.1"/>
    </source>
</evidence>
<proteinExistence type="predicted"/>
<evidence type="ECO:0000313" key="3">
    <source>
        <dbReference type="Proteomes" id="UP000277580"/>
    </source>
</evidence>
<feature type="compositionally biased region" description="Polar residues" evidence="1">
    <location>
        <begin position="53"/>
        <end position="80"/>
    </location>
</feature>
<feature type="compositionally biased region" description="Pro residues" evidence="1">
    <location>
        <begin position="232"/>
        <end position="245"/>
    </location>
</feature>
<dbReference type="STRING" id="1392247.A0A3N4KFK6"/>
<dbReference type="EMBL" id="ML119153">
    <property type="protein sequence ID" value="RPB09346.1"/>
    <property type="molecule type" value="Genomic_DNA"/>
</dbReference>